<reference evidence="2" key="1">
    <citation type="submission" date="2021-02" db="EMBL/GenBank/DDBJ databases">
        <authorList>
            <person name="Dougan E. K."/>
            <person name="Rhodes N."/>
            <person name="Thang M."/>
            <person name="Chan C."/>
        </authorList>
    </citation>
    <scope>NUCLEOTIDE SEQUENCE</scope>
</reference>
<keyword evidence="3" id="KW-1185">Reference proteome</keyword>
<name>A0A812WSJ1_SYMPI</name>
<dbReference type="Pfam" id="PF03407">
    <property type="entry name" value="Nucleotid_trans"/>
    <property type="match status" value="1"/>
</dbReference>
<evidence type="ECO:0000259" key="1">
    <source>
        <dbReference type="Pfam" id="PF03407"/>
    </source>
</evidence>
<sequence>MLGRTLILPQNSAILQDCSNLVDSCLPVLSVFPELAKYTLLAFAAMLGVNVLYADLDTYWAQNPFRLLPRHDDLDAADVARQHVGGAVVYGGSHAQ</sequence>
<dbReference type="OrthoDB" id="440187at2759"/>
<evidence type="ECO:0000313" key="2">
    <source>
        <dbReference type="EMBL" id="CAE7699038.1"/>
    </source>
</evidence>
<feature type="domain" description="Nucleotide-diphospho-sugar transferase" evidence="1">
    <location>
        <begin position="44"/>
        <end position="75"/>
    </location>
</feature>
<protein>
    <recommendedName>
        <fullName evidence="1">Nucleotide-diphospho-sugar transferase domain-containing protein</fullName>
    </recommendedName>
</protein>
<dbReference type="InterPro" id="IPR005069">
    <property type="entry name" value="Nucl-diP-sugar_transferase"/>
</dbReference>
<evidence type="ECO:0000313" key="3">
    <source>
        <dbReference type="Proteomes" id="UP000649617"/>
    </source>
</evidence>
<dbReference type="Proteomes" id="UP000649617">
    <property type="component" value="Unassembled WGS sequence"/>
</dbReference>
<gene>
    <name evidence="2" type="ORF">SPIL2461_LOCUS19648</name>
</gene>
<proteinExistence type="predicted"/>
<dbReference type="EMBL" id="CAJNIZ010044717">
    <property type="protein sequence ID" value="CAE7699038.1"/>
    <property type="molecule type" value="Genomic_DNA"/>
</dbReference>
<dbReference type="AlphaFoldDB" id="A0A812WSJ1"/>
<comment type="caution">
    <text evidence="2">The sequence shown here is derived from an EMBL/GenBank/DDBJ whole genome shotgun (WGS) entry which is preliminary data.</text>
</comment>
<organism evidence="2 3">
    <name type="scientific">Symbiodinium pilosum</name>
    <name type="common">Dinoflagellate</name>
    <dbReference type="NCBI Taxonomy" id="2952"/>
    <lineage>
        <taxon>Eukaryota</taxon>
        <taxon>Sar</taxon>
        <taxon>Alveolata</taxon>
        <taxon>Dinophyceae</taxon>
        <taxon>Suessiales</taxon>
        <taxon>Symbiodiniaceae</taxon>
        <taxon>Symbiodinium</taxon>
    </lineage>
</organism>
<accession>A0A812WSJ1</accession>